<name>A0A968GD68_9SPIO</name>
<dbReference type="EMBL" id="JAATLK010000002">
    <property type="protein sequence ID" value="NIZ47624.1"/>
    <property type="molecule type" value="Genomic_DNA"/>
</dbReference>
<dbReference type="PROSITE" id="PS51257">
    <property type="entry name" value="PROKAR_LIPOPROTEIN"/>
    <property type="match status" value="1"/>
</dbReference>
<comment type="caution">
    <text evidence="1">The sequence shown here is derived from an EMBL/GenBank/DDBJ whole genome shotgun (WGS) entry which is preliminary data.</text>
</comment>
<sequence>MIRSNLWHRSLIVMAAICIMFSCQQGSRPVGQIAVSGEAEREVDADEILFTIYLREFYEEERTEFKEGRELRTLGPGIMTLEQQLLDQLTKLEIAPEDIVLESASTTTVHWGGVRSQRPLANRTYIVTVRSMDRSNAILQLTLPSQASVRLRALRYSKIDDLKLEVKRLALENAKVRADNLASGFGKVIGLIFVSEEESRITQQQGDTGMVAMKAMAFNNQGMENEMILMDSRNEDSSSPVQWRKIRVSASVDAVFAVQ</sequence>
<evidence type="ECO:0000313" key="2">
    <source>
        <dbReference type="Proteomes" id="UP000752013"/>
    </source>
</evidence>
<organism evidence="1 2">
    <name type="scientific">Entomospira nematocerorum</name>
    <dbReference type="NCBI Taxonomy" id="2719987"/>
    <lineage>
        <taxon>Bacteria</taxon>
        <taxon>Pseudomonadati</taxon>
        <taxon>Spirochaetota</taxon>
        <taxon>Spirochaetia</taxon>
        <taxon>Spirochaetales</taxon>
        <taxon>Spirochaetaceae</taxon>
        <taxon>Entomospira</taxon>
    </lineage>
</organism>
<proteinExistence type="predicted"/>
<protein>
    <submittedName>
        <fullName evidence="1">SIMPL domain-containing protein</fullName>
    </submittedName>
</protein>
<dbReference type="Gene3D" id="3.30.110.170">
    <property type="entry name" value="Protein of unknown function (DUF541), domain 1"/>
    <property type="match status" value="1"/>
</dbReference>
<reference evidence="1" key="1">
    <citation type="submission" date="2020-03" db="EMBL/GenBank/DDBJ databases">
        <title>Spirochaetal bacteria isolated from arthropods constitute a novel genus Entomospira genus novum within the order Spirochaetales.</title>
        <authorList>
            <person name="Grana-Miraglia L."/>
            <person name="Sikutova S."/>
            <person name="Fingerle V."/>
            <person name="Sing A."/>
            <person name="Castillo-Ramirez S."/>
            <person name="Margos G."/>
            <person name="Rudolf I."/>
        </authorList>
    </citation>
    <scope>NUCLEOTIDE SEQUENCE</scope>
    <source>
        <strain evidence="1">BR208</strain>
    </source>
</reference>
<evidence type="ECO:0000313" key="1">
    <source>
        <dbReference type="EMBL" id="NIZ47624.1"/>
    </source>
</evidence>
<keyword evidence="2" id="KW-1185">Reference proteome</keyword>
<gene>
    <name evidence="1" type="ORF">HCT46_06840</name>
</gene>
<dbReference type="InterPro" id="IPR007497">
    <property type="entry name" value="SIMPL/DUF541"/>
</dbReference>
<dbReference type="AlphaFoldDB" id="A0A968GD68"/>
<dbReference type="Pfam" id="PF04402">
    <property type="entry name" value="SIMPL"/>
    <property type="match status" value="1"/>
</dbReference>
<accession>A0A968GD68</accession>
<dbReference type="RefSeq" id="WP_167704243.1">
    <property type="nucleotide sequence ID" value="NZ_CP118169.1"/>
</dbReference>
<dbReference type="Proteomes" id="UP000752013">
    <property type="component" value="Unassembled WGS sequence"/>
</dbReference>